<protein>
    <submittedName>
        <fullName evidence="2">Uncharacterized protein</fullName>
    </submittedName>
</protein>
<reference evidence="2" key="1">
    <citation type="submission" date="2021-01" db="EMBL/GenBank/DDBJ databases">
        <authorList>
            <person name="Corre E."/>
            <person name="Pelletier E."/>
            <person name="Niang G."/>
            <person name="Scheremetjew M."/>
            <person name="Finn R."/>
            <person name="Kale V."/>
            <person name="Holt S."/>
            <person name="Cochrane G."/>
            <person name="Meng A."/>
            <person name="Brown T."/>
            <person name="Cohen L."/>
        </authorList>
    </citation>
    <scope>NUCLEOTIDE SEQUENCE</scope>
    <source>
        <strain evidence="2">UTEX LB 985</strain>
    </source>
</reference>
<dbReference type="AlphaFoldDB" id="A0A7S2D069"/>
<evidence type="ECO:0000256" key="1">
    <source>
        <dbReference type="SAM" id="MobiDB-lite"/>
    </source>
</evidence>
<accession>A0A7S2D069</accession>
<proteinExistence type="predicted"/>
<evidence type="ECO:0000313" key="2">
    <source>
        <dbReference type="EMBL" id="CAD9440090.1"/>
    </source>
</evidence>
<sequence>MPQELQRELEELRHEISPIATALKHARAEMALRQAEKKERADRRRRARERALPRMYPPSLPSSYERSANLRFDAKTTLLSEEDLLKEETMREEMLRASTV</sequence>
<dbReference type="EMBL" id="HBGU01023480">
    <property type="protein sequence ID" value="CAD9440090.1"/>
    <property type="molecule type" value="Transcribed_RNA"/>
</dbReference>
<feature type="compositionally biased region" description="Basic and acidic residues" evidence="1">
    <location>
        <begin position="31"/>
        <end position="42"/>
    </location>
</feature>
<gene>
    <name evidence="2" type="ORF">CBRE1094_LOCUS12785</name>
</gene>
<name>A0A7S2D069_9EUKA</name>
<feature type="region of interest" description="Disordered" evidence="1">
    <location>
        <begin position="31"/>
        <end position="64"/>
    </location>
</feature>
<organism evidence="2">
    <name type="scientific">Haptolina brevifila</name>
    <dbReference type="NCBI Taxonomy" id="156173"/>
    <lineage>
        <taxon>Eukaryota</taxon>
        <taxon>Haptista</taxon>
        <taxon>Haptophyta</taxon>
        <taxon>Prymnesiophyceae</taxon>
        <taxon>Prymnesiales</taxon>
        <taxon>Prymnesiaceae</taxon>
        <taxon>Haptolina</taxon>
    </lineage>
</organism>